<keyword evidence="3" id="KW-0833">Ubl conjugation pathway</keyword>
<dbReference type="InterPro" id="IPR011629">
    <property type="entry name" value="CobW-like_C"/>
</dbReference>
<dbReference type="InterPro" id="IPR004854">
    <property type="entry name" value="Ufd1-like"/>
</dbReference>
<dbReference type="InterPro" id="IPR055418">
    <property type="entry name" value="UFD1_N2"/>
</dbReference>
<feature type="region of interest" description="Disordered" evidence="8">
    <location>
        <begin position="256"/>
        <end position="276"/>
    </location>
</feature>
<dbReference type="Pfam" id="PF24842">
    <property type="entry name" value="UFD1_N2"/>
    <property type="match status" value="1"/>
</dbReference>
<name>A0A813IHI7_POLGL</name>
<evidence type="ECO:0000259" key="12">
    <source>
        <dbReference type="Pfam" id="PF24842"/>
    </source>
</evidence>
<gene>
    <name evidence="13" type="ORF">PGLA2088_LOCUS7574</name>
</gene>
<keyword evidence="5" id="KW-0143">Chaperone</keyword>
<evidence type="ECO:0000256" key="3">
    <source>
        <dbReference type="ARBA" id="ARBA00022786"/>
    </source>
</evidence>
<feature type="domain" description="CobW C-terminal" evidence="11">
    <location>
        <begin position="361"/>
        <end position="423"/>
    </location>
</feature>
<evidence type="ECO:0000256" key="8">
    <source>
        <dbReference type="SAM" id="MobiDB-lite"/>
    </source>
</evidence>
<dbReference type="SUPFAM" id="SSF52540">
    <property type="entry name" value="P-loop containing nucleoside triphosphate hydrolases"/>
    <property type="match status" value="1"/>
</dbReference>
<dbReference type="Gene3D" id="3.10.330.10">
    <property type="match status" value="1"/>
</dbReference>
<dbReference type="GO" id="GO:0036503">
    <property type="term" value="P:ERAD pathway"/>
    <property type="evidence" value="ECO:0007669"/>
    <property type="project" value="TreeGrafter"/>
</dbReference>
<evidence type="ECO:0000256" key="7">
    <source>
        <dbReference type="ARBA" id="ARBA00049117"/>
    </source>
</evidence>
<feature type="non-terminal residue" evidence="13">
    <location>
        <position position="639"/>
    </location>
</feature>
<dbReference type="InterPro" id="IPR027417">
    <property type="entry name" value="P-loop_NTPase"/>
</dbReference>
<evidence type="ECO:0000259" key="11">
    <source>
        <dbReference type="Pfam" id="PF07683"/>
    </source>
</evidence>
<dbReference type="Pfam" id="PF02492">
    <property type="entry name" value="cobW"/>
    <property type="match status" value="1"/>
</dbReference>
<feature type="compositionally biased region" description="Basic and acidic residues" evidence="8">
    <location>
        <begin position="617"/>
        <end position="628"/>
    </location>
</feature>
<dbReference type="GO" id="GO:0031593">
    <property type="term" value="F:polyubiquitin modification-dependent protein binding"/>
    <property type="evidence" value="ECO:0007669"/>
    <property type="project" value="TreeGrafter"/>
</dbReference>
<accession>A0A813IHI7</accession>
<dbReference type="AlphaFoldDB" id="A0A813IHI7"/>
<keyword evidence="2" id="KW-0547">Nucleotide-binding</keyword>
<feature type="domain" description="CobW/HypB/UreG nucleotide-binding" evidence="9">
    <location>
        <begin position="24"/>
        <end position="251"/>
    </location>
</feature>
<evidence type="ECO:0000313" key="13">
    <source>
        <dbReference type="EMBL" id="CAE8649607.1"/>
    </source>
</evidence>
<dbReference type="PANTHER" id="PTHR12555">
    <property type="entry name" value="UBIQUITIN FUSION DEGRADATON PROTEIN 1"/>
    <property type="match status" value="1"/>
</dbReference>
<dbReference type="Proteomes" id="UP000626109">
    <property type="component" value="Unassembled WGS sequence"/>
</dbReference>
<keyword evidence="4" id="KW-0378">Hydrolase</keyword>
<feature type="domain" description="Ubiquitin fusion degradation protein UFD1 N-terminal subdomain 2" evidence="12">
    <location>
        <begin position="543"/>
        <end position="618"/>
    </location>
</feature>
<evidence type="ECO:0000256" key="5">
    <source>
        <dbReference type="ARBA" id="ARBA00023186"/>
    </source>
</evidence>
<reference evidence="13" key="1">
    <citation type="submission" date="2021-02" db="EMBL/GenBank/DDBJ databases">
        <authorList>
            <person name="Dougan E. K."/>
            <person name="Rhodes N."/>
            <person name="Thang M."/>
            <person name="Chan C."/>
        </authorList>
    </citation>
    <scope>NUCLEOTIDE SEQUENCE</scope>
</reference>
<comment type="similarity">
    <text evidence="6">Belongs to the SIMIBI class G3E GTPase family. ZNG1 subfamily.</text>
</comment>
<dbReference type="FunFam" id="3.10.330.10:FF:000002">
    <property type="entry name" value="ubiquitin fusion degradation protein 1 homolog"/>
    <property type="match status" value="1"/>
</dbReference>
<proteinExistence type="inferred from homology"/>
<organism evidence="13 14">
    <name type="scientific">Polarella glacialis</name>
    <name type="common">Dinoflagellate</name>
    <dbReference type="NCBI Taxonomy" id="89957"/>
    <lineage>
        <taxon>Eukaryota</taxon>
        <taxon>Sar</taxon>
        <taxon>Alveolata</taxon>
        <taxon>Dinophyceae</taxon>
        <taxon>Suessiales</taxon>
        <taxon>Suessiaceae</taxon>
        <taxon>Polarella</taxon>
    </lineage>
</organism>
<dbReference type="CDD" id="cd03112">
    <property type="entry name" value="CobW-like"/>
    <property type="match status" value="1"/>
</dbReference>
<dbReference type="Pfam" id="PF03152">
    <property type="entry name" value="UFD1_N1"/>
    <property type="match status" value="1"/>
</dbReference>
<comment type="similarity">
    <text evidence="1">Belongs to the UFD1 family.</text>
</comment>
<dbReference type="InterPro" id="IPR003495">
    <property type="entry name" value="CobW/HypB/UreG_nucleotide-bd"/>
</dbReference>
<dbReference type="Pfam" id="PF07683">
    <property type="entry name" value="CobW_C"/>
    <property type="match status" value="1"/>
</dbReference>
<dbReference type="InterPro" id="IPR042299">
    <property type="entry name" value="Ufd1-like_Nn"/>
</dbReference>
<evidence type="ECO:0000256" key="1">
    <source>
        <dbReference type="ARBA" id="ARBA00006043"/>
    </source>
</evidence>
<evidence type="ECO:0000256" key="2">
    <source>
        <dbReference type="ARBA" id="ARBA00022741"/>
    </source>
</evidence>
<evidence type="ECO:0000256" key="6">
    <source>
        <dbReference type="ARBA" id="ARBA00034320"/>
    </source>
</evidence>
<dbReference type="InterPro" id="IPR036627">
    <property type="entry name" value="CobW-likC_sf"/>
</dbReference>
<dbReference type="PANTHER" id="PTHR12555:SF13">
    <property type="entry name" value="UBIQUITIN RECOGNITION FACTOR IN ER-ASSOCIATED DEGRADATION PROTEIN 1"/>
    <property type="match status" value="1"/>
</dbReference>
<evidence type="ECO:0000313" key="14">
    <source>
        <dbReference type="Proteomes" id="UP000626109"/>
    </source>
</evidence>
<comment type="caution">
    <text evidence="13">The sequence shown here is derived from an EMBL/GenBank/DDBJ whole genome shotgun (WGS) entry which is preliminary data.</text>
</comment>
<feature type="domain" description="Ubiquitin fusion degradation protein UFD1 N-terminal subdomain 1" evidence="10">
    <location>
        <begin position="447"/>
        <end position="542"/>
    </location>
</feature>
<protein>
    <submittedName>
        <fullName evidence="13">Uncharacterized protein</fullName>
    </submittedName>
</protein>
<dbReference type="EMBL" id="CAJNNW010007927">
    <property type="protein sequence ID" value="CAE8649607.1"/>
    <property type="molecule type" value="Genomic_DNA"/>
</dbReference>
<dbReference type="InterPro" id="IPR055417">
    <property type="entry name" value="UFD1_N1"/>
</dbReference>
<dbReference type="GO" id="GO:0000166">
    <property type="term" value="F:nucleotide binding"/>
    <property type="evidence" value="ECO:0007669"/>
    <property type="project" value="UniProtKB-KW"/>
</dbReference>
<dbReference type="GO" id="GO:0016787">
    <property type="term" value="F:hydrolase activity"/>
    <property type="evidence" value="ECO:0007669"/>
    <property type="project" value="UniProtKB-KW"/>
</dbReference>
<feature type="region of interest" description="Disordered" evidence="8">
    <location>
        <begin position="617"/>
        <end position="639"/>
    </location>
</feature>
<dbReference type="Gene3D" id="3.30.1220.10">
    <property type="entry name" value="CobW-like, C-terminal domain"/>
    <property type="match status" value="1"/>
</dbReference>
<evidence type="ECO:0000259" key="9">
    <source>
        <dbReference type="Pfam" id="PF02492"/>
    </source>
</evidence>
<dbReference type="Gene3D" id="2.40.40.50">
    <property type="entry name" value="Ubiquitin fusion degradation protein UFD1, N-terminal domain"/>
    <property type="match status" value="1"/>
</dbReference>
<evidence type="ECO:0000259" key="10">
    <source>
        <dbReference type="Pfam" id="PF03152"/>
    </source>
</evidence>
<evidence type="ECO:0000256" key="4">
    <source>
        <dbReference type="ARBA" id="ARBA00022801"/>
    </source>
</evidence>
<sequence length="639" mass="67774">MATEPTANDVDSVTSTGKSRCLVPVTLLTGFLGAGKTARLNATLVASGGGIAVIENELGVLGVDGLLVANSHPEADGIIELANGCLCCSAEVDLIAALEALARRHRVKPLKRVIIETTGLADVGPVIALLEDPEDPLAEDFILDAVVTVVDAASFKRWAQPAAGAAAGLVSSSSSPISSWTTGFGNHGTVSSVKSEERAAFHPGRATAVRTFWRQVSFADQILLSKVDLVGEESAQQILSNLQAANPLAEFCDGSSAANTAPLPPPRGRKRGSPSAVRGALDAWQQASTPSGRLCGASAARLRSAHLEGVETLSLRLPPERPLQKEPLLRLAKALLAGEGLPTSAPGPLRAGEEARSISLGEVWRIKGLLGIHGRGPSLLQGVGDQVSLEPFPDAQGVAPFLVLIGEGLQQEQEALQAAFEACGAESAGGQALKGPGGFFGGSPGRFDHQYQVFPVSFMGREDLERGNKIILPQSALDHLARLNISYPMLFEMQNPQTSRSTHGGVQEFIAEEGTVFLPYWMMQNLLLTEGDLLRVTNCSLPKGSYVKLQPVSSDFLDIHNPRAVLENSLRNFATLTVGDCVVIDYNQKKYEIEIVECKPARAISIIEADVNVDFAPPKDYKEPERQAPEVAGNSFQTK</sequence>
<dbReference type="GO" id="GO:0006511">
    <property type="term" value="P:ubiquitin-dependent protein catabolic process"/>
    <property type="evidence" value="ECO:0007669"/>
    <property type="project" value="InterPro"/>
</dbReference>
<dbReference type="GO" id="GO:0034098">
    <property type="term" value="C:VCP-NPL4-UFD1 AAA ATPase complex"/>
    <property type="evidence" value="ECO:0007669"/>
    <property type="project" value="TreeGrafter"/>
</dbReference>
<comment type="catalytic activity">
    <reaction evidence="7">
        <text>GTP + H2O = GDP + phosphate + H(+)</text>
        <dbReference type="Rhea" id="RHEA:19669"/>
        <dbReference type="ChEBI" id="CHEBI:15377"/>
        <dbReference type="ChEBI" id="CHEBI:15378"/>
        <dbReference type="ChEBI" id="CHEBI:37565"/>
        <dbReference type="ChEBI" id="CHEBI:43474"/>
        <dbReference type="ChEBI" id="CHEBI:58189"/>
    </reaction>
    <physiologicalReaction direction="left-to-right" evidence="7">
        <dbReference type="Rhea" id="RHEA:19670"/>
    </physiologicalReaction>
</comment>
<dbReference type="Gene3D" id="3.40.50.300">
    <property type="entry name" value="P-loop containing nucleotide triphosphate hydrolases"/>
    <property type="match status" value="1"/>
</dbReference>